<dbReference type="Proteomes" id="UP000256856">
    <property type="component" value="Chromosome"/>
</dbReference>
<accession>A0A346E080</accession>
<dbReference type="InterPro" id="IPR010653">
    <property type="entry name" value="NlpB/DapX"/>
</dbReference>
<sequence>MKKINKIIILSIIILLNTSCKKQEIPKGTINNYTYYLKSFNLKRLKTPKNIYLIINNNINYPISIKNSKNKIGKKLNIYPPQILLKSNYEENIFLKNIKDLKKIKETDKVWKKIIKAIKYYKINIDNISIKNKINKLNTKWINSIILDKKTSYKLRYQIILNKKINKIYVNLLNIKYLNKQIYEKNIKKYYEKLILNKIYQYFKFINKIKNYK</sequence>
<gene>
    <name evidence="1" type="ORF">C9I82_437</name>
</gene>
<dbReference type="KEGG" id="ppet:C9I82_437"/>
<dbReference type="RefSeq" id="WP_115956210.1">
    <property type="nucleotide sequence ID" value="NZ_CP028374.1"/>
</dbReference>
<reference evidence="1 2" key="1">
    <citation type="submission" date="2018-03" db="EMBL/GenBank/DDBJ databases">
        <title>A parallel universe: an anciently diverged bacterial symbiosis in a Hawaiian planthopper (Hemiptera: Cixiidae) reveals rearranged nutritional responsibilities.</title>
        <authorList>
            <person name="Bennett G."/>
            <person name="Mao M."/>
        </authorList>
    </citation>
    <scope>NUCLEOTIDE SEQUENCE [LARGE SCALE GENOMIC DNA]</scope>
    <source>
        <strain evidence="1 2">OLIH</strain>
    </source>
</reference>
<dbReference type="EMBL" id="CP028374">
    <property type="protein sequence ID" value="AXN02385.1"/>
    <property type="molecule type" value="Genomic_DNA"/>
</dbReference>
<evidence type="ECO:0000313" key="2">
    <source>
        <dbReference type="Proteomes" id="UP000256856"/>
    </source>
</evidence>
<organism evidence="1 2">
    <name type="scientific">Candidatus Purcelliella pentastirinorum</name>
    <dbReference type="NCBI Taxonomy" id="472834"/>
    <lineage>
        <taxon>Bacteria</taxon>
        <taxon>Pseudomonadati</taxon>
        <taxon>Pseudomonadota</taxon>
        <taxon>Gammaproteobacteria</taxon>
        <taxon>Enterobacterales</taxon>
        <taxon>Enterobacteriaceae</taxon>
        <taxon>Candidatus Purcelliella</taxon>
    </lineage>
</organism>
<dbReference type="Pfam" id="PF06804">
    <property type="entry name" value="Lipoprotein_18"/>
    <property type="match status" value="1"/>
</dbReference>
<keyword evidence="2" id="KW-1185">Reference proteome</keyword>
<proteinExistence type="predicted"/>
<name>A0A346E080_9ENTR</name>
<dbReference type="AlphaFoldDB" id="A0A346E080"/>
<protein>
    <submittedName>
        <fullName evidence="1">Outer membrane protein assembly factor BamC</fullName>
    </submittedName>
</protein>
<dbReference type="Gene3D" id="3.30.530.50">
    <property type="match status" value="1"/>
</dbReference>
<evidence type="ECO:0000313" key="1">
    <source>
        <dbReference type="EMBL" id="AXN02385.1"/>
    </source>
</evidence>